<dbReference type="Proteomes" id="UP001215280">
    <property type="component" value="Unassembled WGS sequence"/>
</dbReference>
<accession>A0AAD7HBE1</accession>
<evidence type="ECO:0000256" key="1">
    <source>
        <dbReference type="SAM" id="Phobius"/>
    </source>
</evidence>
<dbReference type="AlphaFoldDB" id="A0AAD7HBE1"/>
<feature type="transmembrane region" description="Helical" evidence="1">
    <location>
        <begin position="519"/>
        <end position="539"/>
    </location>
</feature>
<sequence length="669" mass="72318">METPPVDPPNRKSLVHESHSDFDTISTQQTLGMIDSGQSALLALSWGFFAAVHRRKQIPLPWSVALGIEFNPQSKTYVSTFLASIFSKVSSYLFAQAVRHLIVVCLTRATYMPVATLGFGISISQHALILDRRELKWMVLGGAFFLANFGQVSGWNSLLTPTTIVVPTPLRGTELNLTSDALNSQLETLNDTVNLQNYIDSLSSVIATSGSAAADDRIDYVSVVDFGRWGHVDGTAGILPITLVWDQLSFGTGQSNLTGLIPLNGSLITSNTSPFPGPVDLALDFGDFNVSMVQQGLTADISTALLNATYTAVSVATVCNGDSGEIFASAVANTSNTLFLLGCLNTDDTAKITYTVIIDSQGAYLGPDGQSVVCTVTPQTKNFNVTYTGDNYIYKDLFYEPVDPEIKPAPLAISYAALYGLNQAFVNGQSAFRNVVGDSINTIFTDRGEDDSTVSYTDLWAAAYIQGVVEFVGTAVKTNLSSPTGPFGGNPPSTMTQQIEGNAYTTTIGWQYREGVKNYFMLLPSTVVALTSIVIVLFAEIQNRGIPARHASFDPSNPLLLMAAASAGKMPDVFEGLTKEDLRKGSGKKVKLKDHIDAADRGPNYTRFVAPALSATTGKGNWRPRRFGQMHGWCWQHAASLNGQFSRTLLDRHMARSAPCLAEVVDLWW</sequence>
<reference evidence="2" key="1">
    <citation type="submission" date="2023-03" db="EMBL/GenBank/DDBJ databases">
        <title>Massive genome expansion in bonnet fungi (Mycena s.s.) driven by repeated elements and novel gene families across ecological guilds.</title>
        <authorList>
            <consortium name="Lawrence Berkeley National Laboratory"/>
            <person name="Harder C.B."/>
            <person name="Miyauchi S."/>
            <person name="Viragh M."/>
            <person name="Kuo A."/>
            <person name="Thoen E."/>
            <person name="Andreopoulos B."/>
            <person name="Lu D."/>
            <person name="Skrede I."/>
            <person name="Drula E."/>
            <person name="Henrissat B."/>
            <person name="Morin E."/>
            <person name="Kohler A."/>
            <person name="Barry K."/>
            <person name="LaButti K."/>
            <person name="Morin E."/>
            <person name="Salamov A."/>
            <person name="Lipzen A."/>
            <person name="Mereny Z."/>
            <person name="Hegedus B."/>
            <person name="Baldrian P."/>
            <person name="Stursova M."/>
            <person name="Weitz H."/>
            <person name="Taylor A."/>
            <person name="Grigoriev I.V."/>
            <person name="Nagy L.G."/>
            <person name="Martin F."/>
            <person name="Kauserud H."/>
        </authorList>
    </citation>
    <scope>NUCLEOTIDE SEQUENCE</scope>
    <source>
        <strain evidence="2">CBHHK188m</strain>
    </source>
</reference>
<keyword evidence="3" id="KW-1185">Reference proteome</keyword>
<dbReference type="EMBL" id="JARJLG010000335">
    <property type="protein sequence ID" value="KAJ7716237.1"/>
    <property type="molecule type" value="Genomic_DNA"/>
</dbReference>
<name>A0AAD7HBE1_9AGAR</name>
<keyword evidence="1" id="KW-0812">Transmembrane</keyword>
<evidence type="ECO:0000313" key="2">
    <source>
        <dbReference type="EMBL" id="KAJ7716237.1"/>
    </source>
</evidence>
<protein>
    <submittedName>
        <fullName evidence="2">Uncharacterized protein</fullName>
    </submittedName>
</protein>
<evidence type="ECO:0000313" key="3">
    <source>
        <dbReference type="Proteomes" id="UP001215280"/>
    </source>
</evidence>
<gene>
    <name evidence="2" type="ORF">DFH07DRAFT_973982</name>
</gene>
<proteinExistence type="predicted"/>
<keyword evidence="1" id="KW-1133">Transmembrane helix</keyword>
<comment type="caution">
    <text evidence="2">The sequence shown here is derived from an EMBL/GenBank/DDBJ whole genome shotgun (WGS) entry which is preliminary data.</text>
</comment>
<organism evidence="2 3">
    <name type="scientific">Mycena maculata</name>
    <dbReference type="NCBI Taxonomy" id="230809"/>
    <lineage>
        <taxon>Eukaryota</taxon>
        <taxon>Fungi</taxon>
        <taxon>Dikarya</taxon>
        <taxon>Basidiomycota</taxon>
        <taxon>Agaricomycotina</taxon>
        <taxon>Agaricomycetes</taxon>
        <taxon>Agaricomycetidae</taxon>
        <taxon>Agaricales</taxon>
        <taxon>Marasmiineae</taxon>
        <taxon>Mycenaceae</taxon>
        <taxon>Mycena</taxon>
    </lineage>
</organism>
<keyword evidence="1" id="KW-0472">Membrane</keyword>